<keyword evidence="3 6" id="KW-1133">Transmembrane helix</keyword>
<feature type="transmembrane region" description="Helical" evidence="6">
    <location>
        <begin position="180"/>
        <end position="198"/>
    </location>
</feature>
<evidence type="ECO:0000313" key="9">
    <source>
        <dbReference type="Proteomes" id="UP001212997"/>
    </source>
</evidence>
<feature type="region of interest" description="Disordered" evidence="5">
    <location>
        <begin position="572"/>
        <end position="598"/>
    </location>
</feature>
<reference evidence="8" key="1">
    <citation type="submission" date="2022-07" db="EMBL/GenBank/DDBJ databases">
        <title>Genome Sequence of Physisporinus lineatus.</title>
        <authorList>
            <person name="Buettner E."/>
        </authorList>
    </citation>
    <scope>NUCLEOTIDE SEQUENCE</scope>
    <source>
        <strain evidence="8">VT162</strain>
    </source>
</reference>
<feature type="compositionally biased region" description="Low complexity" evidence="5">
    <location>
        <begin position="579"/>
        <end position="593"/>
    </location>
</feature>
<comment type="caution">
    <text evidence="8">The sequence shown here is derived from an EMBL/GenBank/DDBJ whole genome shotgun (WGS) entry which is preliminary data.</text>
</comment>
<dbReference type="PROSITE" id="PS50850">
    <property type="entry name" value="MFS"/>
    <property type="match status" value="1"/>
</dbReference>
<dbReference type="PANTHER" id="PTHR23501:SF102">
    <property type="entry name" value="DRUG TRANSPORTER, PUTATIVE (AFU_ORTHOLOGUE AFUA_3G08530)-RELATED"/>
    <property type="match status" value="1"/>
</dbReference>
<dbReference type="CDD" id="cd17502">
    <property type="entry name" value="MFS_Azr1_MDR_like"/>
    <property type="match status" value="1"/>
</dbReference>
<dbReference type="Gene3D" id="1.20.1250.20">
    <property type="entry name" value="MFS general substrate transporter like domains"/>
    <property type="match status" value="1"/>
</dbReference>
<protein>
    <recommendedName>
        <fullName evidence="7">Major facilitator superfamily (MFS) profile domain-containing protein</fullName>
    </recommendedName>
</protein>
<evidence type="ECO:0000256" key="5">
    <source>
        <dbReference type="SAM" id="MobiDB-lite"/>
    </source>
</evidence>
<dbReference type="EMBL" id="JANAWD010000545">
    <property type="protein sequence ID" value="KAJ3478008.1"/>
    <property type="molecule type" value="Genomic_DNA"/>
</dbReference>
<dbReference type="GO" id="GO:0005886">
    <property type="term" value="C:plasma membrane"/>
    <property type="evidence" value="ECO:0007669"/>
    <property type="project" value="TreeGrafter"/>
</dbReference>
<dbReference type="GO" id="GO:0022857">
    <property type="term" value="F:transmembrane transporter activity"/>
    <property type="evidence" value="ECO:0007669"/>
    <property type="project" value="InterPro"/>
</dbReference>
<evidence type="ECO:0000256" key="4">
    <source>
        <dbReference type="ARBA" id="ARBA00023136"/>
    </source>
</evidence>
<keyword evidence="4 6" id="KW-0472">Membrane</keyword>
<dbReference type="InterPro" id="IPR020846">
    <property type="entry name" value="MFS_dom"/>
</dbReference>
<keyword evidence="2 6" id="KW-0812">Transmembrane</keyword>
<feature type="domain" description="Major facilitator superfamily (MFS) profile" evidence="7">
    <location>
        <begin position="1"/>
        <end position="473"/>
    </location>
</feature>
<evidence type="ECO:0000256" key="6">
    <source>
        <dbReference type="SAM" id="Phobius"/>
    </source>
</evidence>
<name>A0AAD5YEN1_9APHY</name>
<feature type="transmembrane region" description="Helical" evidence="6">
    <location>
        <begin position="53"/>
        <end position="71"/>
    </location>
</feature>
<dbReference type="AlphaFoldDB" id="A0AAD5YEN1"/>
<feature type="transmembrane region" description="Helical" evidence="6">
    <location>
        <begin position="23"/>
        <end position="41"/>
    </location>
</feature>
<keyword evidence="9" id="KW-1185">Reference proteome</keyword>
<comment type="subcellular location">
    <subcellularLocation>
        <location evidence="1">Membrane</location>
        <topology evidence="1">Multi-pass membrane protein</topology>
    </subcellularLocation>
</comment>
<feature type="transmembrane region" description="Helical" evidence="6">
    <location>
        <begin position="316"/>
        <end position="334"/>
    </location>
</feature>
<dbReference type="SUPFAM" id="SSF103473">
    <property type="entry name" value="MFS general substrate transporter"/>
    <property type="match status" value="1"/>
</dbReference>
<feature type="transmembrane region" description="Helical" evidence="6">
    <location>
        <begin position="141"/>
        <end position="160"/>
    </location>
</feature>
<feature type="transmembrane region" description="Helical" evidence="6">
    <location>
        <begin position="449"/>
        <end position="468"/>
    </location>
</feature>
<sequence>MDLTGVAITLPTITEDLNGGDDFVWVGSAYSLASTAILPLTGGLADIFGRKPIIMIAVLLFSLGSALAGAAQNMNMMIGARTVQGLGGGGIMTLSNIIISDLVPLSQRGLYQGLIGLTFALASAIGPPIGGALAEKASWRWLFYINLPLTGIAFVLVIFFLKVRTPEGSVLQKLGKVDWLGNLIIIMGTTSAIIGLTWGGVRYPWKSAEVLVPLVIGIALIISFVAYEATVPKLPTIPFKTLTNRTTLGGYLETLVHGITSISIIYYMPIYFQASLNASPLRSSVQTLPTALIISPFALISGMMVKFLGRYRPSNILGWLLTIVGFGLLSLLRADSSTSQWVGYQVLSSAGTGMIFSATVFPVLAPLPIHLNAPALAFLNFLRTFAQTWGITISSTILQNQLKAKLPEEFVQQFPAGLEIAYAAIPRIRLLPEPLRTEVRVAFADSMSLIWKVMIGVSGVGVLALFLLKEVEMNTHTDSSYGLDIDEDKKSQTPDPEIAEVKGAGWLRRGDEHDWDAFPERTVYTQNSEKIDKIEHLKGPRKCATRYLGGGGWVSFRTDRQTSTISEALRISRTQHANSDNSTSDRSSSPSDSLPRGIYVRTLDRPPELRYNFVKNTNAFKKTRTWRFKWDGGGVFKIFKIFKFSIPEDHRAWRFKWDGGGILKTFHSRHSRPQRLNISGIRWSVQIQVAGTLVEVENAARKGEMRIISIPSYLSAGG</sequence>
<dbReference type="InterPro" id="IPR036259">
    <property type="entry name" value="MFS_trans_sf"/>
</dbReference>
<evidence type="ECO:0000256" key="1">
    <source>
        <dbReference type="ARBA" id="ARBA00004141"/>
    </source>
</evidence>
<feature type="transmembrane region" description="Helical" evidence="6">
    <location>
        <begin position="110"/>
        <end position="129"/>
    </location>
</feature>
<evidence type="ECO:0000256" key="2">
    <source>
        <dbReference type="ARBA" id="ARBA00022692"/>
    </source>
</evidence>
<dbReference type="PANTHER" id="PTHR23501">
    <property type="entry name" value="MAJOR FACILITATOR SUPERFAMILY"/>
    <property type="match status" value="1"/>
</dbReference>
<feature type="transmembrane region" description="Helical" evidence="6">
    <location>
        <begin position="288"/>
        <end position="309"/>
    </location>
</feature>
<evidence type="ECO:0000256" key="3">
    <source>
        <dbReference type="ARBA" id="ARBA00022989"/>
    </source>
</evidence>
<feature type="transmembrane region" description="Helical" evidence="6">
    <location>
        <begin position="83"/>
        <end position="103"/>
    </location>
</feature>
<dbReference type="InterPro" id="IPR011701">
    <property type="entry name" value="MFS"/>
</dbReference>
<accession>A0AAD5YEN1</accession>
<organism evidence="8 9">
    <name type="scientific">Meripilus lineatus</name>
    <dbReference type="NCBI Taxonomy" id="2056292"/>
    <lineage>
        <taxon>Eukaryota</taxon>
        <taxon>Fungi</taxon>
        <taxon>Dikarya</taxon>
        <taxon>Basidiomycota</taxon>
        <taxon>Agaricomycotina</taxon>
        <taxon>Agaricomycetes</taxon>
        <taxon>Polyporales</taxon>
        <taxon>Meripilaceae</taxon>
        <taxon>Meripilus</taxon>
    </lineage>
</organism>
<dbReference type="Pfam" id="PF07690">
    <property type="entry name" value="MFS_1"/>
    <property type="match status" value="1"/>
</dbReference>
<dbReference type="PROSITE" id="PS00216">
    <property type="entry name" value="SUGAR_TRANSPORT_1"/>
    <property type="match status" value="1"/>
</dbReference>
<feature type="transmembrane region" description="Helical" evidence="6">
    <location>
        <begin position="248"/>
        <end position="268"/>
    </location>
</feature>
<feature type="transmembrane region" description="Helical" evidence="6">
    <location>
        <begin position="210"/>
        <end position="227"/>
    </location>
</feature>
<proteinExistence type="predicted"/>
<dbReference type="Proteomes" id="UP001212997">
    <property type="component" value="Unassembled WGS sequence"/>
</dbReference>
<evidence type="ECO:0000259" key="7">
    <source>
        <dbReference type="PROSITE" id="PS50850"/>
    </source>
</evidence>
<evidence type="ECO:0000313" key="8">
    <source>
        <dbReference type="EMBL" id="KAJ3478008.1"/>
    </source>
</evidence>
<dbReference type="InterPro" id="IPR005829">
    <property type="entry name" value="Sugar_transporter_CS"/>
</dbReference>
<gene>
    <name evidence="8" type="ORF">NLI96_g10061</name>
</gene>